<evidence type="ECO:0000313" key="2">
    <source>
        <dbReference type="Proteomes" id="UP000309138"/>
    </source>
</evidence>
<protein>
    <submittedName>
        <fullName evidence="1">Uncharacterized protein</fullName>
    </submittedName>
</protein>
<proteinExistence type="predicted"/>
<accession>A0A4U1L1D3</accession>
<keyword evidence="2" id="KW-1185">Reference proteome</keyword>
<dbReference type="OrthoDB" id="7596012at2"/>
<reference evidence="1 2" key="1">
    <citation type="submission" date="2019-04" db="EMBL/GenBank/DDBJ databases">
        <authorList>
            <person name="Yang Y."/>
            <person name="Wei D."/>
        </authorList>
    </citation>
    <scope>NUCLEOTIDE SEQUENCE [LARGE SCALE GENOMIC DNA]</scope>
    <source>
        <strain evidence="1 2">L-1-4w-11</strain>
    </source>
</reference>
<name>A0A4U1L1D3_9SPHN</name>
<evidence type="ECO:0000313" key="1">
    <source>
        <dbReference type="EMBL" id="TKD49960.1"/>
    </source>
</evidence>
<sequence length="157" mass="17208">MPLSLLLLPLLIEPPAPTAQERAPAPGTQTVRRTVRIRQHIVVRVPRLSLASRPIAASTAAPLPPISWTEQKAEDCVPLDTLAGAAITRPDSVDLLMVNGRRMRARLGPECQSMGFYGGLYLRPTADGRLCVHRDRMRSRSGGECSIEQFHTLVPAR</sequence>
<comment type="caution">
    <text evidence="1">The sequence shown here is derived from an EMBL/GenBank/DDBJ whole genome shotgun (WGS) entry which is preliminary data.</text>
</comment>
<organism evidence="1 2">
    <name type="scientific">Sphingomonas baiyangensis</name>
    <dbReference type="NCBI Taxonomy" id="2572576"/>
    <lineage>
        <taxon>Bacteria</taxon>
        <taxon>Pseudomonadati</taxon>
        <taxon>Pseudomonadota</taxon>
        <taxon>Alphaproteobacteria</taxon>
        <taxon>Sphingomonadales</taxon>
        <taxon>Sphingomonadaceae</taxon>
        <taxon>Sphingomonas</taxon>
    </lineage>
</organism>
<dbReference type="EMBL" id="SWKR01000002">
    <property type="protein sequence ID" value="TKD49960.1"/>
    <property type="molecule type" value="Genomic_DNA"/>
</dbReference>
<dbReference type="Proteomes" id="UP000309138">
    <property type="component" value="Unassembled WGS sequence"/>
</dbReference>
<gene>
    <name evidence="1" type="ORF">FBR43_03680</name>
</gene>
<dbReference type="AlphaFoldDB" id="A0A4U1L1D3"/>
<dbReference type="RefSeq" id="WP_136941902.1">
    <property type="nucleotide sequence ID" value="NZ_SWKR01000002.1"/>
</dbReference>